<keyword evidence="2" id="KW-0378">Hydrolase</keyword>
<feature type="domain" description="LCCL" evidence="1">
    <location>
        <begin position="292"/>
        <end position="352"/>
    </location>
</feature>
<reference evidence="2 3" key="1">
    <citation type="submission" date="2019-06" db="EMBL/GenBank/DDBJ databases">
        <authorList>
            <person name="Livingstone P."/>
            <person name="Whitworth D."/>
        </authorList>
    </citation>
    <scope>NUCLEOTIDE SEQUENCE [LARGE SCALE GENOMIC DNA]</scope>
    <source>
        <strain evidence="2 3">AM401</strain>
    </source>
</reference>
<dbReference type="PROSITE" id="PS50820">
    <property type="entry name" value="LCCL"/>
    <property type="match status" value="2"/>
</dbReference>
<dbReference type="PANTHER" id="PTHR31331">
    <property type="entry name" value="LCCL DOMAIN PROTEIN (AFU_ORTHOLOGUE AFUA_5G08630)"/>
    <property type="match status" value="1"/>
</dbReference>
<dbReference type="Gene3D" id="3.40.390.10">
    <property type="entry name" value="Collagenase (Catalytic Domain)"/>
    <property type="match status" value="1"/>
</dbReference>
<dbReference type="AlphaFoldDB" id="A0A540WQN0"/>
<dbReference type="InterPro" id="IPR024079">
    <property type="entry name" value="MetalloPept_cat_dom_sf"/>
</dbReference>
<dbReference type="Gene3D" id="2.170.130.20">
    <property type="entry name" value="LCCL-like domain"/>
    <property type="match status" value="2"/>
</dbReference>
<dbReference type="InterPro" id="IPR024653">
    <property type="entry name" value="Peptidase_M10/M27/M57"/>
</dbReference>
<keyword evidence="3" id="KW-1185">Reference proteome</keyword>
<dbReference type="Pfam" id="PF12388">
    <property type="entry name" value="Peptidase_M57"/>
    <property type="match status" value="1"/>
</dbReference>
<dbReference type="InterPro" id="IPR004043">
    <property type="entry name" value="LCCL"/>
</dbReference>
<dbReference type="InterPro" id="IPR036609">
    <property type="entry name" value="LCCL_sf"/>
</dbReference>
<proteinExistence type="predicted"/>
<dbReference type="PANTHER" id="PTHR31331:SF1">
    <property type="entry name" value="CYSTEINE RICH SECRETORY PROTEIN LCCL DOMAIN CONTAINING 2"/>
    <property type="match status" value="1"/>
</dbReference>
<accession>A0A540WQN0</accession>
<dbReference type="EMBL" id="VIFM01000196">
    <property type="protein sequence ID" value="TQF11322.1"/>
    <property type="molecule type" value="Genomic_DNA"/>
</dbReference>
<dbReference type="Pfam" id="PF03815">
    <property type="entry name" value="LCCL"/>
    <property type="match status" value="2"/>
</dbReference>
<gene>
    <name evidence="2" type="ORF">FJV41_34860</name>
</gene>
<dbReference type="GO" id="GO:0008237">
    <property type="term" value="F:metallopeptidase activity"/>
    <property type="evidence" value="ECO:0007669"/>
    <property type="project" value="InterPro"/>
</dbReference>
<dbReference type="OrthoDB" id="259096at2"/>
<dbReference type="PROSITE" id="PS51257">
    <property type="entry name" value="PROKAR_LIPOPROTEIN"/>
    <property type="match status" value="1"/>
</dbReference>
<comment type="caution">
    <text evidence="2">The sequence shown here is derived from an EMBL/GenBank/DDBJ whole genome shotgun (WGS) entry which is preliminary data.</text>
</comment>
<evidence type="ECO:0000313" key="2">
    <source>
        <dbReference type="EMBL" id="TQF11322.1"/>
    </source>
</evidence>
<dbReference type="SUPFAM" id="SSF55486">
    <property type="entry name" value="Metalloproteases ('zincins'), catalytic domain"/>
    <property type="match status" value="1"/>
</dbReference>
<dbReference type="SMART" id="SM00603">
    <property type="entry name" value="LCCL"/>
    <property type="match status" value="2"/>
</dbReference>
<protein>
    <submittedName>
        <fullName evidence="2">Protease B</fullName>
    </submittedName>
</protein>
<dbReference type="InterPro" id="IPR051957">
    <property type="entry name" value="CRISP-LCCL_domain"/>
</dbReference>
<keyword evidence="2" id="KW-0645">Protease</keyword>
<dbReference type="Proteomes" id="UP000315369">
    <property type="component" value="Unassembled WGS sequence"/>
</dbReference>
<evidence type="ECO:0000259" key="1">
    <source>
        <dbReference type="PROSITE" id="PS50820"/>
    </source>
</evidence>
<dbReference type="SUPFAM" id="SSF69848">
    <property type="entry name" value="LCCL domain"/>
    <property type="match status" value="2"/>
</dbReference>
<feature type="domain" description="LCCL" evidence="1">
    <location>
        <begin position="393"/>
        <end position="455"/>
    </location>
</feature>
<name>A0A540WQN0_9BACT</name>
<evidence type="ECO:0000313" key="3">
    <source>
        <dbReference type="Proteomes" id="UP000315369"/>
    </source>
</evidence>
<sequence length="459" mass="48215">MFKQAAVLAMTGVALLVGCGGMEPRMENEEIISNLIEAGYPAKDIQVINEAVFVGGDTRVTLQASREMLQAPPGSAEHYRTTNVVGPSVTKICLNPSDSFNEHPKLKLGLNMAIENYNALGLRFTFERGPTTGCSANIDMVTTTEDHSWTFFPALGLPHGTIYMTVLLANYELDINEHTITHEIGHAIGLRHTDYYNSAISCPSGYNEGDMGVGAILIPGSPEAAVWDGSVMNACPNFGSTGEFTQADEAALKALYGPSELPNCSNVDLTVFRGQTGAQGRCTCSPGASGTVWGTNLYTDDSNICTAAVHAGVISTSGGTVVVEIQPGQSTYVGTTRNGVTTNSYGAWAGSFRLIGAQVPQTPPICSSFNFLSYRGQNGTQIRCNCPTASLGAAIWGTDLYTDDSDVCTASVHAGVIASSGGQVTVTIQPAQGGYAGTTRNGVTSYSYGYWAGSISLSP</sequence>
<dbReference type="GO" id="GO:0006508">
    <property type="term" value="P:proteolysis"/>
    <property type="evidence" value="ECO:0007669"/>
    <property type="project" value="UniProtKB-KW"/>
</dbReference>
<organism evidence="2 3">
    <name type="scientific">Myxococcus llanfairpwllgwyngyllgogerychwyrndrobwllllantysiliogogogochensis</name>
    <dbReference type="NCBI Taxonomy" id="2590453"/>
    <lineage>
        <taxon>Bacteria</taxon>
        <taxon>Pseudomonadati</taxon>
        <taxon>Myxococcota</taxon>
        <taxon>Myxococcia</taxon>
        <taxon>Myxococcales</taxon>
        <taxon>Cystobacterineae</taxon>
        <taxon>Myxococcaceae</taxon>
        <taxon>Myxococcus</taxon>
    </lineage>
</organism>